<feature type="transmembrane region" description="Helical" evidence="7">
    <location>
        <begin position="150"/>
        <end position="170"/>
    </location>
</feature>
<dbReference type="Proteomes" id="UP001139451">
    <property type="component" value="Unassembled WGS sequence"/>
</dbReference>
<dbReference type="GO" id="GO:0016020">
    <property type="term" value="C:membrane"/>
    <property type="evidence" value="ECO:0007669"/>
    <property type="project" value="UniProtKB-SubCell"/>
</dbReference>
<evidence type="ECO:0000313" key="10">
    <source>
        <dbReference type="Proteomes" id="UP001139451"/>
    </source>
</evidence>
<dbReference type="AlphaFoldDB" id="A0A9X2HID2"/>
<name>A0A9X2HID2_9SPHN</name>
<keyword evidence="5 7" id="KW-0472">Membrane</keyword>
<dbReference type="PANTHER" id="PTHR22911">
    <property type="entry name" value="ACYL-MALONYL CONDENSING ENZYME-RELATED"/>
    <property type="match status" value="1"/>
</dbReference>
<evidence type="ECO:0000256" key="3">
    <source>
        <dbReference type="ARBA" id="ARBA00022692"/>
    </source>
</evidence>
<feature type="transmembrane region" description="Helical" evidence="7">
    <location>
        <begin position="238"/>
        <end position="258"/>
    </location>
</feature>
<feature type="region of interest" description="Disordered" evidence="6">
    <location>
        <begin position="294"/>
        <end position="316"/>
    </location>
</feature>
<comment type="subcellular location">
    <subcellularLocation>
        <location evidence="1">Membrane</location>
        <topology evidence="1">Multi-pass membrane protein</topology>
    </subcellularLocation>
</comment>
<evidence type="ECO:0000259" key="8">
    <source>
        <dbReference type="Pfam" id="PF00892"/>
    </source>
</evidence>
<dbReference type="EMBL" id="JAMLDX010000004">
    <property type="protein sequence ID" value="MCP3730162.1"/>
    <property type="molecule type" value="Genomic_DNA"/>
</dbReference>
<keyword evidence="4 7" id="KW-1133">Transmembrane helix</keyword>
<feature type="compositionally biased region" description="Basic and acidic residues" evidence="6">
    <location>
        <begin position="304"/>
        <end position="316"/>
    </location>
</feature>
<dbReference type="InterPro" id="IPR000620">
    <property type="entry name" value="EamA_dom"/>
</dbReference>
<sequence>MSGDRILTGLSLRLLAVMLLTFMAVLIKLAAAHGARLPEITLFRQFFAIPVAMIWVALGPGLATLRTTQISGHITRTALGVFGINFTFGALLLLPLAEATAISFTVPIFATILGALVLKEPTGWHRWAAVVLGFAGVLIVTQPGTGHIPLAGALVGLTSALTVAVIAIQLRQLGRTENAGTTVFWFSALSCVPLGLVYPFFAAAHDATTWALLAGVGIFGCMGQIAFTAALRFAPVSAVMPMDYSGLIWATLFGWLIFGTLPGGWTFVGAPVIIASGLYIVWRERRRGLPASPVVAPTEEADAERERGVEERRPAV</sequence>
<feature type="domain" description="EamA" evidence="8">
    <location>
        <begin position="8"/>
        <end position="141"/>
    </location>
</feature>
<evidence type="ECO:0000256" key="4">
    <source>
        <dbReference type="ARBA" id="ARBA00022989"/>
    </source>
</evidence>
<feature type="transmembrane region" description="Helical" evidence="7">
    <location>
        <begin position="264"/>
        <end position="282"/>
    </location>
</feature>
<evidence type="ECO:0000256" key="7">
    <source>
        <dbReference type="SAM" id="Phobius"/>
    </source>
</evidence>
<feature type="transmembrane region" description="Helical" evidence="7">
    <location>
        <begin position="182"/>
        <end position="204"/>
    </location>
</feature>
<evidence type="ECO:0000256" key="2">
    <source>
        <dbReference type="ARBA" id="ARBA00009853"/>
    </source>
</evidence>
<organism evidence="9 10">
    <name type="scientific">Sphingomonas tagetis</name>
    <dbReference type="NCBI Taxonomy" id="2949092"/>
    <lineage>
        <taxon>Bacteria</taxon>
        <taxon>Pseudomonadati</taxon>
        <taxon>Pseudomonadota</taxon>
        <taxon>Alphaproteobacteria</taxon>
        <taxon>Sphingomonadales</taxon>
        <taxon>Sphingomonadaceae</taxon>
        <taxon>Sphingomonas</taxon>
    </lineage>
</organism>
<feature type="transmembrane region" description="Helical" evidence="7">
    <location>
        <begin position="127"/>
        <end position="144"/>
    </location>
</feature>
<dbReference type="InterPro" id="IPR037185">
    <property type="entry name" value="EmrE-like"/>
</dbReference>
<proteinExistence type="inferred from homology"/>
<dbReference type="PANTHER" id="PTHR22911:SF6">
    <property type="entry name" value="SOLUTE CARRIER FAMILY 35 MEMBER G1"/>
    <property type="match status" value="1"/>
</dbReference>
<keyword evidence="10" id="KW-1185">Reference proteome</keyword>
<evidence type="ECO:0000256" key="6">
    <source>
        <dbReference type="SAM" id="MobiDB-lite"/>
    </source>
</evidence>
<accession>A0A9X2HID2</accession>
<gene>
    <name evidence="9" type="ORF">M9978_06935</name>
</gene>
<feature type="transmembrane region" description="Helical" evidence="7">
    <location>
        <begin position="43"/>
        <end position="65"/>
    </location>
</feature>
<keyword evidence="3 7" id="KW-0812">Transmembrane</keyword>
<evidence type="ECO:0000313" key="9">
    <source>
        <dbReference type="EMBL" id="MCP3730162.1"/>
    </source>
</evidence>
<evidence type="ECO:0000256" key="1">
    <source>
        <dbReference type="ARBA" id="ARBA00004141"/>
    </source>
</evidence>
<feature type="transmembrane region" description="Helical" evidence="7">
    <location>
        <begin position="12"/>
        <end position="31"/>
    </location>
</feature>
<feature type="transmembrane region" description="Helical" evidence="7">
    <location>
        <begin position="100"/>
        <end position="118"/>
    </location>
</feature>
<feature type="domain" description="EamA" evidence="8">
    <location>
        <begin position="151"/>
        <end position="280"/>
    </location>
</feature>
<feature type="transmembrane region" description="Helical" evidence="7">
    <location>
        <begin position="210"/>
        <end position="231"/>
    </location>
</feature>
<dbReference type="Pfam" id="PF00892">
    <property type="entry name" value="EamA"/>
    <property type="match status" value="2"/>
</dbReference>
<reference evidence="9" key="1">
    <citation type="submission" date="2022-05" db="EMBL/GenBank/DDBJ databases">
        <title>Sphingomonas sp. strain MG17 Genome sequencing and assembly.</title>
        <authorList>
            <person name="Kim I."/>
        </authorList>
    </citation>
    <scope>NUCLEOTIDE SEQUENCE</scope>
    <source>
        <strain evidence="9">MG17</strain>
    </source>
</reference>
<protein>
    <submittedName>
        <fullName evidence="9">DMT family transporter</fullName>
    </submittedName>
</protein>
<comment type="similarity">
    <text evidence="2">Belongs to the drug/metabolite transporter (DMT) superfamily. 10 TMS drug/metabolite exporter (DME) (TC 2.A.7.3) family.</text>
</comment>
<dbReference type="RefSeq" id="WP_254292279.1">
    <property type="nucleotide sequence ID" value="NZ_JAMLDX010000004.1"/>
</dbReference>
<evidence type="ECO:0000256" key="5">
    <source>
        <dbReference type="ARBA" id="ARBA00023136"/>
    </source>
</evidence>
<feature type="transmembrane region" description="Helical" evidence="7">
    <location>
        <begin position="77"/>
        <end position="94"/>
    </location>
</feature>
<comment type="caution">
    <text evidence="9">The sequence shown here is derived from an EMBL/GenBank/DDBJ whole genome shotgun (WGS) entry which is preliminary data.</text>
</comment>
<dbReference type="SUPFAM" id="SSF103481">
    <property type="entry name" value="Multidrug resistance efflux transporter EmrE"/>
    <property type="match status" value="2"/>
</dbReference>